<proteinExistence type="predicted"/>
<sequence length="323" mass="36680">MAHHGVYMYPYNNEVSLGNFNMPFNQEKLTIYRGANNPISFTIHNADGKYTLISDNQYLVFSIFDARNDTRIFETVLDKFLPSWVSEAGQARPTISNKQKVYYGCIVPAGVIQDLSVGSKYRWSITKVTLDGDLIEPTEYLYTGLNFEASAELIISNLAAPTFTPSQEISANKNPSWLPIKDKEQKPISNGFFGDYDVMHSSAIRADAQYGLVDGLSTIAFYFKNFIGRVQLQGCLANETPKDAEDYKWFIIKLDGKDYIENNFDPNGIPIPIDEIRPFNFHGQLMWVRVVCCIPPIVTTYPPNVIKKDYNPLNTIPKILIRR</sequence>
<reference evidence="2" key="1">
    <citation type="submission" date="2016-01" db="EMBL/GenBank/DDBJ databases">
        <title>Isolation and Characterization of Enterobacteria phage CBB.</title>
        <authorList>
            <person name="Buttimer C.T.H."/>
            <person name="Hendrix H."/>
            <person name="Alexandre H."/>
            <person name="O'Mahony J."/>
            <person name="Lavigne R."/>
            <person name="Coffey A."/>
        </authorList>
    </citation>
    <scope>NUCLEOTIDE SEQUENCE [LARGE SCALE GENOMIC DNA]</scope>
</reference>
<accession>A0A1L2CV03</accession>
<dbReference type="EMBL" id="KU574722">
    <property type="protein sequence ID" value="AMM43853.1"/>
    <property type="molecule type" value="Genomic_DNA"/>
</dbReference>
<keyword evidence="2" id="KW-1185">Reference proteome</keyword>
<protein>
    <submittedName>
        <fullName evidence="1">Structural protein</fullName>
    </submittedName>
</protein>
<name>A0A1L2CV03_9CAUD</name>
<evidence type="ECO:0000313" key="1">
    <source>
        <dbReference type="EMBL" id="AMM43853.1"/>
    </source>
</evidence>
<dbReference type="Proteomes" id="UP000223891">
    <property type="component" value="Segment"/>
</dbReference>
<gene>
    <name evidence="1" type="ORF">CBB_289</name>
</gene>
<evidence type="ECO:0000313" key="2">
    <source>
        <dbReference type="Proteomes" id="UP000223891"/>
    </source>
</evidence>
<organism evidence="1 2">
    <name type="scientific">Pectobacterium phage vB_PcaM_CBB</name>
    <dbReference type="NCBI Taxonomy" id="2772511"/>
    <lineage>
        <taxon>Viruses</taxon>
        <taxon>Duplodnaviria</taxon>
        <taxon>Heunggongvirae</taxon>
        <taxon>Uroviricota</taxon>
        <taxon>Caudoviricetes</taxon>
        <taxon>Mimasvirus</taxon>
        <taxon>Mimasvirus CBB</taxon>
    </lineage>
</organism>